<dbReference type="GO" id="GO:0008835">
    <property type="term" value="F:diaminohydroxyphosphoribosylaminopyrimidine deaminase activity"/>
    <property type="evidence" value="ECO:0007669"/>
    <property type="project" value="TreeGrafter"/>
</dbReference>
<feature type="non-terminal residue" evidence="4">
    <location>
        <position position="95"/>
    </location>
</feature>
<dbReference type="GO" id="GO:0008270">
    <property type="term" value="F:zinc ion binding"/>
    <property type="evidence" value="ECO:0007669"/>
    <property type="project" value="InterPro"/>
</dbReference>
<dbReference type="Pfam" id="PF00383">
    <property type="entry name" value="dCMP_cyt_deam_1"/>
    <property type="match status" value="1"/>
</dbReference>
<gene>
    <name evidence="4" type="ORF">METZ01_LOCUS512241</name>
</gene>
<dbReference type="PANTHER" id="PTHR11079">
    <property type="entry name" value="CYTOSINE DEAMINASE FAMILY MEMBER"/>
    <property type="match status" value="1"/>
</dbReference>
<accession>A0A383ERA8</accession>
<organism evidence="4">
    <name type="scientific">marine metagenome</name>
    <dbReference type="NCBI Taxonomy" id="408172"/>
    <lineage>
        <taxon>unclassified sequences</taxon>
        <taxon>metagenomes</taxon>
        <taxon>ecological metagenomes</taxon>
    </lineage>
</organism>
<evidence type="ECO:0000259" key="3">
    <source>
        <dbReference type="PROSITE" id="PS51747"/>
    </source>
</evidence>
<dbReference type="PANTHER" id="PTHR11079:SF162">
    <property type="entry name" value="RIBOFLAVIN BIOSYNTHESIS PROTEIN PYRD, CHLOROPLASTIC"/>
    <property type="match status" value="1"/>
</dbReference>
<dbReference type="InterPro" id="IPR016192">
    <property type="entry name" value="APOBEC/CMP_deaminase_Zn-bd"/>
</dbReference>
<keyword evidence="2" id="KW-0862">Zinc</keyword>
<dbReference type="PROSITE" id="PS51747">
    <property type="entry name" value="CYT_DCMP_DEAMINASES_2"/>
    <property type="match status" value="1"/>
</dbReference>
<evidence type="ECO:0000256" key="2">
    <source>
        <dbReference type="ARBA" id="ARBA00022833"/>
    </source>
</evidence>
<dbReference type="EMBL" id="UINC01228180">
    <property type="protein sequence ID" value="SVE59387.1"/>
    <property type="molecule type" value="Genomic_DNA"/>
</dbReference>
<feature type="domain" description="CMP/dCMP-type deaminase" evidence="3">
    <location>
        <begin position="2"/>
        <end position="95"/>
    </location>
</feature>
<dbReference type="CDD" id="cd01284">
    <property type="entry name" value="Riboflavin_deaminase-reductase"/>
    <property type="match status" value="1"/>
</dbReference>
<dbReference type="InterPro" id="IPR002125">
    <property type="entry name" value="CMP_dCMP_dom"/>
</dbReference>
<protein>
    <recommendedName>
        <fullName evidence="3">CMP/dCMP-type deaminase domain-containing protein</fullName>
    </recommendedName>
</protein>
<dbReference type="AlphaFoldDB" id="A0A383ERA8"/>
<dbReference type="PROSITE" id="PS00903">
    <property type="entry name" value="CYT_DCMP_DEAMINASES_1"/>
    <property type="match status" value="1"/>
</dbReference>
<keyword evidence="1" id="KW-0479">Metal-binding</keyword>
<dbReference type="Gene3D" id="3.40.140.10">
    <property type="entry name" value="Cytidine Deaminase, domain 2"/>
    <property type="match status" value="1"/>
</dbReference>
<dbReference type="InterPro" id="IPR016193">
    <property type="entry name" value="Cytidine_deaminase-like"/>
</dbReference>
<evidence type="ECO:0000313" key="4">
    <source>
        <dbReference type="EMBL" id="SVE59387.1"/>
    </source>
</evidence>
<reference evidence="4" key="1">
    <citation type="submission" date="2018-05" db="EMBL/GenBank/DDBJ databases">
        <authorList>
            <person name="Lanie J.A."/>
            <person name="Ng W.-L."/>
            <person name="Kazmierczak K.M."/>
            <person name="Andrzejewski T.M."/>
            <person name="Davidsen T.M."/>
            <person name="Wayne K.J."/>
            <person name="Tettelin H."/>
            <person name="Glass J.I."/>
            <person name="Rusch D."/>
            <person name="Podicherti R."/>
            <person name="Tsui H.-C.T."/>
            <person name="Winkler M.E."/>
        </authorList>
    </citation>
    <scope>NUCLEOTIDE SEQUENCE</scope>
</reference>
<dbReference type="SUPFAM" id="SSF53927">
    <property type="entry name" value="Cytidine deaminase-like"/>
    <property type="match status" value="1"/>
</dbReference>
<proteinExistence type="predicted"/>
<name>A0A383ERA8_9ZZZZ</name>
<evidence type="ECO:0000256" key="1">
    <source>
        <dbReference type="ARBA" id="ARBA00022723"/>
    </source>
</evidence>
<sequence length="95" mass="10496">MQNEEIFMKRCIELASKAIGYVSPNPMVGCLIVYEGKIIGEGNHEKYGKAHAEVNAINSVKDKSLLKKSTLYVNLEPCAHFGKTPPCTNLIIESE</sequence>